<organism evidence="2 3">
    <name type="scientific">Tunturiibacter gelidiferens</name>
    <dbReference type="NCBI Taxonomy" id="3069689"/>
    <lineage>
        <taxon>Bacteria</taxon>
        <taxon>Pseudomonadati</taxon>
        <taxon>Acidobacteriota</taxon>
        <taxon>Terriglobia</taxon>
        <taxon>Terriglobales</taxon>
        <taxon>Acidobacteriaceae</taxon>
        <taxon>Tunturiibacter</taxon>
    </lineage>
</organism>
<protein>
    <submittedName>
        <fullName evidence="2">Magnesium-transporting ATPase (P-type)</fullName>
    </submittedName>
</protein>
<dbReference type="AlphaFoldDB" id="A0A9X0QC02"/>
<dbReference type="Proteomes" id="UP000535182">
    <property type="component" value="Unassembled WGS sequence"/>
</dbReference>
<keyword evidence="3" id="KW-1185">Reference proteome</keyword>
<sequence>MSDNEKTKVGFKQKAKHEFMEFVVIATYLAFFFCALVTYTMLLLKKYDVDNDVLNYSFALINALVIGKVILIGEMLHVGRGYEKRPLYQSILLKSLIFAALVLVFHILEEFVKRLIKGEPSGTVMHGLHWTDMVSRALVIFCAFVPLFGFRELRRVLGEEKLHALLLGRGVVDDVKSPAGD</sequence>
<dbReference type="EMBL" id="JACHEB010000002">
    <property type="protein sequence ID" value="MBB5327570.1"/>
    <property type="molecule type" value="Genomic_DNA"/>
</dbReference>
<accession>A0A9X0QC02</accession>
<feature type="transmembrane region" description="Helical" evidence="1">
    <location>
        <begin position="56"/>
        <end position="79"/>
    </location>
</feature>
<keyword evidence="1" id="KW-0812">Transmembrane</keyword>
<feature type="transmembrane region" description="Helical" evidence="1">
    <location>
        <begin position="128"/>
        <end position="150"/>
    </location>
</feature>
<evidence type="ECO:0000313" key="2">
    <source>
        <dbReference type="EMBL" id="MBB5327570.1"/>
    </source>
</evidence>
<proteinExistence type="predicted"/>
<gene>
    <name evidence="2" type="ORF">HDF14_001175</name>
</gene>
<feature type="transmembrane region" description="Helical" evidence="1">
    <location>
        <begin position="91"/>
        <end position="108"/>
    </location>
</feature>
<dbReference type="RefSeq" id="WP_183974343.1">
    <property type="nucleotide sequence ID" value="NZ_JACHEB010000002.1"/>
</dbReference>
<keyword evidence="1" id="KW-1133">Transmembrane helix</keyword>
<reference evidence="2 3" key="1">
    <citation type="submission" date="2020-08" db="EMBL/GenBank/DDBJ databases">
        <title>Genomic Encyclopedia of Type Strains, Phase IV (KMG-V): Genome sequencing to study the core and pangenomes of soil and plant-associated prokaryotes.</title>
        <authorList>
            <person name="Whitman W."/>
        </authorList>
    </citation>
    <scope>NUCLEOTIDE SEQUENCE [LARGE SCALE GENOMIC DNA]</scope>
    <source>
        <strain evidence="2 3">X5P2</strain>
    </source>
</reference>
<comment type="caution">
    <text evidence="2">The sequence shown here is derived from an EMBL/GenBank/DDBJ whole genome shotgun (WGS) entry which is preliminary data.</text>
</comment>
<name>A0A9X0QC02_9BACT</name>
<feature type="transmembrane region" description="Helical" evidence="1">
    <location>
        <begin position="21"/>
        <end position="44"/>
    </location>
</feature>
<evidence type="ECO:0000313" key="3">
    <source>
        <dbReference type="Proteomes" id="UP000535182"/>
    </source>
</evidence>
<keyword evidence="1" id="KW-0472">Membrane</keyword>
<evidence type="ECO:0000256" key="1">
    <source>
        <dbReference type="SAM" id="Phobius"/>
    </source>
</evidence>